<evidence type="ECO:0000256" key="2">
    <source>
        <dbReference type="ARBA" id="ARBA00022490"/>
    </source>
</evidence>
<feature type="domain" description="Methylguanine DNA methyltransferase ribonuclease-like" evidence="10">
    <location>
        <begin position="50"/>
        <end position="126"/>
    </location>
</feature>
<name>A0ABW6SLJ9_9ACTN</name>
<evidence type="ECO:0000256" key="1">
    <source>
        <dbReference type="ARBA" id="ARBA00001286"/>
    </source>
</evidence>
<dbReference type="Gene3D" id="3.30.160.70">
    <property type="entry name" value="Methylated DNA-protein cysteine methyltransferase domain"/>
    <property type="match status" value="1"/>
</dbReference>
<feature type="active site" description="Nucleophile; methyl group acceptor" evidence="8">
    <location>
        <position position="182"/>
    </location>
</feature>
<dbReference type="InterPro" id="IPR014048">
    <property type="entry name" value="MethylDNA_cys_MeTrfase_DNA-bd"/>
</dbReference>
<evidence type="ECO:0000256" key="6">
    <source>
        <dbReference type="ARBA" id="ARBA00023204"/>
    </source>
</evidence>
<protein>
    <recommendedName>
        <fullName evidence="8">Methylated-DNA--protein-cysteine methyltransferase</fullName>
        <ecNumber evidence="8">2.1.1.63</ecNumber>
    </recommendedName>
    <alternativeName>
        <fullName evidence="8">6-O-methylguanine-DNA methyltransferase</fullName>
        <shortName evidence="8">MGMT</shortName>
    </alternativeName>
    <alternativeName>
        <fullName evidence="8">O-6-methylguanine-DNA-alkyltransferase</fullName>
    </alternativeName>
</protein>
<accession>A0ABW6SLJ9</accession>
<evidence type="ECO:0000259" key="9">
    <source>
        <dbReference type="Pfam" id="PF01035"/>
    </source>
</evidence>
<dbReference type="Pfam" id="PF02870">
    <property type="entry name" value="Methyltransf_1N"/>
    <property type="match status" value="1"/>
</dbReference>
<dbReference type="NCBIfam" id="TIGR00589">
    <property type="entry name" value="ogt"/>
    <property type="match status" value="1"/>
</dbReference>
<reference evidence="11 12" key="1">
    <citation type="submission" date="2024-10" db="EMBL/GenBank/DDBJ databases">
        <title>The Natural Products Discovery Center: Release of the First 8490 Sequenced Strains for Exploring Actinobacteria Biosynthetic Diversity.</title>
        <authorList>
            <person name="Kalkreuter E."/>
            <person name="Kautsar S.A."/>
            <person name="Yang D."/>
            <person name="Bader C.D."/>
            <person name="Teijaro C.N."/>
            <person name="Fluegel L."/>
            <person name="Davis C.M."/>
            <person name="Simpson J.R."/>
            <person name="Lauterbach L."/>
            <person name="Steele A.D."/>
            <person name="Gui C."/>
            <person name="Meng S."/>
            <person name="Li G."/>
            <person name="Viehrig K."/>
            <person name="Ye F."/>
            <person name="Su P."/>
            <person name="Kiefer A.F."/>
            <person name="Nichols A."/>
            <person name="Cepeda A.J."/>
            <person name="Yan W."/>
            <person name="Fan B."/>
            <person name="Jiang Y."/>
            <person name="Adhikari A."/>
            <person name="Zheng C.-J."/>
            <person name="Schuster L."/>
            <person name="Cowan T.M."/>
            <person name="Smanski M.J."/>
            <person name="Chevrette M.G."/>
            <person name="De Carvalho L.P.S."/>
            <person name="Shen B."/>
        </authorList>
    </citation>
    <scope>NUCLEOTIDE SEQUENCE [LARGE SCALE GENOMIC DNA]</scope>
    <source>
        <strain evidence="11 12">NPDC002173</strain>
    </source>
</reference>
<dbReference type="InterPro" id="IPR036388">
    <property type="entry name" value="WH-like_DNA-bd_sf"/>
</dbReference>
<evidence type="ECO:0000256" key="8">
    <source>
        <dbReference type="HAMAP-Rule" id="MF_00772"/>
    </source>
</evidence>
<comment type="catalytic activity">
    <reaction evidence="1 8">
        <text>a 4-O-methyl-thymidine in DNA + L-cysteinyl-[protein] = a thymidine in DNA + S-methyl-L-cysteinyl-[protein]</text>
        <dbReference type="Rhea" id="RHEA:53428"/>
        <dbReference type="Rhea" id="RHEA-COMP:10131"/>
        <dbReference type="Rhea" id="RHEA-COMP:10132"/>
        <dbReference type="Rhea" id="RHEA-COMP:13555"/>
        <dbReference type="Rhea" id="RHEA-COMP:13556"/>
        <dbReference type="ChEBI" id="CHEBI:29950"/>
        <dbReference type="ChEBI" id="CHEBI:82612"/>
        <dbReference type="ChEBI" id="CHEBI:137386"/>
        <dbReference type="ChEBI" id="CHEBI:137387"/>
        <dbReference type="EC" id="2.1.1.63"/>
    </reaction>
</comment>
<dbReference type="InterPro" id="IPR036631">
    <property type="entry name" value="MGMT_N_sf"/>
</dbReference>
<keyword evidence="12" id="KW-1185">Reference proteome</keyword>
<dbReference type="Proteomes" id="UP001602013">
    <property type="component" value="Unassembled WGS sequence"/>
</dbReference>
<comment type="subcellular location">
    <subcellularLocation>
        <location evidence="8">Cytoplasm</location>
    </subcellularLocation>
</comment>
<proteinExistence type="inferred from homology"/>
<dbReference type="SUPFAM" id="SSF53155">
    <property type="entry name" value="Methylated DNA-protein cysteine methyltransferase domain"/>
    <property type="match status" value="1"/>
</dbReference>
<dbReference type="PROSITE" id="PS00374">
    <property type="entry name" value="MGMT"/>
    <property type="match status" value="1"/>
</dbReference>
<evidence type="ECO:0000256" key="4">
    <source>
        <dbReference type="ARBA" id="ARBA00022679"/>
    </source>
</evidence>
<dbReference type="PANTHER" id="PTHR10815:SF12">
    <property type="entry name" value="METHYLATED-DNA--PROTEIN-CYSTEINE METHYLTRANSFERASE, INDUCIBLE"/>
    <property type="match status" value="1"/>
</dbReference>
<dbReference type="SUPFAM" id="SSF46767">
    <property type="entry name" value="Methylated DNA-protein cysteine methyltransferase, C-terminal domain"/>
    <property type="match status" value="1"/>
</dbReference>
<dbReference type="HAMAP" id="MF_00772">
    <property type="entry name" value="OGT"/>
    <property type="match status" value="1"/>
</dbReference>
<dbReference type="CDD" id="cd06445">
    <property type="entry name" value="ATase"/>
    <property type="match status" value="1"/>
</dbReference>
<keyword evidence="5 8" id="KW-0227">DNA damage</keyword>
<evidence type="ECO:0000256" key="5">
    <source>
        <dbReference type="ARBA" id="ARBA00022763"/>
    </source>
</evidence>
<dbReference type="InterPro" id="IPR023546">
    <property type="entry name" value="MGMT"/>
</dbReference>
<sequence>MNIIIDDVGWDGEAGEPDVTALLPVPETHLAALQARLAQAASDSDLLDVAYRTVATPVGELLLAATERGLVRVAFEREGFDQVLDTLAAKISPRVLAAPKRLDTVARELEEYFAGTRRAFDVPLDYALSAGFRQTVQHYLPRIGYGHTLTYKQVAEQVGNPKAVRAVGTACATNPLPVVVPCHRVLRTDGGLGGYIGGLDAKTSLLTLEKAA</sequence>
<keyword evidence="6 8" id="KW-0234">DNA repair</keyword>
<comment type="similarity">
    <text evidence="8">Belongs to the MGMT family.</text>
</comment>
<dbReference type="InterPro" id="IPR036217">
    <property type="entry name" value="MethylDNA_cys_MeTrfase_DNAb"/>
</dbReference>
<evidence type="ECO:0000256" key="3">
    <source>
        <dbReference type="ARBA" id="ARBA00022603"/>
    </source>
</evidence>
<comment type="catalytic activity">
    <reaction evidence="7 8">
        <text>a 6-O-methyl-2'-deoxyguanosine in DNA + L-cysteinyl-[protein] = S-methyl-L-cysteinyl-[protein] + a 2'-deoxyguanosine in DNA</text>
        <dbReference type="Rhea" id="RHEA:24000"/>
        <dbReference type="Rhea" id="RHEA-COMP:10131"/>
        <dbReference type="Rhea" id="RHEA-COMP:10132"/>
        <dbReference type="Rhea" id="RHEA-COMP:11367"/>
        <dbReference type="Rhea" id="RHEA-COMP:11368"/>
        <dbReference type="ChEBI" id="CHEBI:29950"/>
        <dbReference type="ChEBI" id="CHEBI:82612"/>
        <dbReference type="ChEBI" id="CHEBI:85445"/>
        <dbReference type="ChEBI" id="CHEBI:85448"/>
        <dbReference type="EC" id="2.1.1.63"/>
    </reaction>
</comment>
<dbReference type="Pfam" id="PF01035">
    <property type="entry name" value="DNA_binding_1"/>
    <property type="match status" value="1"/>
</dbReference>
<comment type="miscellaneous">
    <text evidence="8">This enzyme catalyzes only one turnover and therefore is not strictly catalytic. According to one definition, an enzyme is a biocatalyst that acts repeatedly and over many reaction cycles.</text>
</comment>
<dbReference type="Gene3D" id="1.10.10.10">
    <property type="entry name" value="Winged helix-like DNA-binding domain superfamily/Winged helix DNA-binding domain"/>
    <property type="match status" value="1"/>
</dbReference>
<comment type="function">
    <text evidence="8">Involved in the cellular defense against the biological effects of O6-methylguanine (O6-MeG) and O4-methylthymine (O4-MeT) in DNA. Repairs the methylated nucleobase in DNA by stoichiometrically transferring the methyl group to a cysteine residue in the enzyme. This is a suicide reaction: the enzyme is irreversibly inactivated.</text>
</comment>
<comment type="caution">
    <text evidence="11">The sequence shown here is derived from an EMBL/GenBank/DDBJ whole genome shotgun (WGS) entry which is preliminary data.</text>
</comment>
<keyword evidence="4 8" id="KW-0808">Transferase</keyword>
<gene>
    <name evidence="11" type="ORF">ACFYXI_09655</name>
</gene>
<dbReference type="EMBL" id="JBIASD010000005">
    <property type="protein sequence ID" value="MFF3665846.1"/>
    <property type="molecule type" value="Genomic_DNA"/>
</dbReference>
<dbReference type="PANTHER" id="PTHR10815">
    <property type="entry name" value="METHYLATED-DNA--PROTEIN-CYSTEINE METHYLTRANSFERASE"/>
    <property type="match status" value="1"/>
</dbReference>
<dbReference type="RefSeq" id="WP_387410039.1">
    <property type="nucleotide sequence ID" value="NZ_JBIASD010000005.1"/>
</dbReference>
<dbReference type="GO" id="GO:0003908">
    <property type="term" value="F:methylated-DNA-[protein]-cysteine S-methyltransferase activity"/>
    <property type="evidence" value="ECO:0007669"/>
    <property type="project" value="UniProtKB-EC"/>
</dbReference>
<evidence type="ECO:0000313" key="11">
    <source>
        <dbReference type="EMBL" id="MFF3665846.1"/>
    </source>
</evidence>
<keyword evidence="3 8" id="KW-0489">Methyltransferase</keyword>
<feature type="domain" description="Methylated-DNA-[protein]-cysteine S-methyltransferase DNA binding" evidence="9">
    <location>
        <begin position="132"/>
        <end position="210"/>
    </location>
</feature>
<dbReference type="InterPro" id="IPR001497">
    <property type="entry name" value="MethylDNA_cys_MeTrfase_AS"/>
</dbReference>
<evidence type="ECO:0000259" key="10">
    <source>
        <dbReference type="Pfam" id="PF02870"/>
    </source>
</evidence>
<organism evidence="11 12">
    <name type="scientific">Microtetraspora malaysiensis</name>
    <dbReference type="NCBI Taxonomy" id="161358"/>
    <lineage>
        <taxon>Bacteria</taxon>
        <taxon>Bacillati</taxon>
        <taxon>Actinomycetota</taxon>
        <taxon>Actinomycetes</taxon>
        <taxon>Streptosporangiales</taxon>
        <taxon>Streptosporangiaceae</taxon>
        <taxon>Microtetraspora</taxon>
    </lineage>
</organism>
<keyword evidence="2 8" id="KW-0963">Cytoplasm</keyword>
<dbReference type="InterPro" id="IPR008332">
    <property type="entry name" value="MethylG_MeTrfase_N"/>
</dbReference>
<evidence type="ECO:0000313" key="12">
    <source>
        <dbReference type="Proteomes" id="UP001602013"/>
    </source>
</evidence>
<dbReference type="GO" id="GO:0032259">
    <property type="term" value="P:methylation"/>
    <property type="evidence" value="ECO:0007669"/>
    <property type="project" value="UniProtKB-KW"/>
</dbReference>
<evidence type="ECO:0000256" key="7">
    <source>
        <dbReference type="ARBA" id="ARBA00049348"/>
    </source>
</evidence>
<dbReference type="EC" id="2.1.1.63" evidence="8"/>